<proteinExistence type="predicted"/>
<evidence type="ECO:0000313" key="1">
    <source>
        <dbReference type="EMBL" id="GGB04063.1"/>
    </source>
</evidence>
<protein>
    <submittedName>
        <fullName evidence="1">Uncharacterized protein</fullName>
    </submittedName>
</protein>
<evidence type="ECO:0000313" key="2">
    <source>
        <dbReference type="Proteomes" id="UP000646478"/>
    </source>
</evidence>
<dbReference type="AlphaFoldDB" id="A0A916SK97"/>
<name>A0A916SK97_9HYPH</name>
<keyword evidence="2" id="KW-1185">Reference proteome</keyword>
<gene>
    <name evidence="1" type="ORF">GCM10011491_35230</name>
</gene>
<sequence length="47" mass="5169">MPAGNLNRHFQLPCGVGQTKPVRVIPPSPVAITYESQQKRIEGTVRP</sequence>
<dbReference type="EMBL" id="BMHH01000017">
    <property type="protein sequence ID" value="GGB04063.1"/>
    <property type="molecule type" value="Genomic_DNA"/>
</dbReference>
<reference evidence="1" key="2">
    <citation type="submission" date="2020-09" db="EMBL/GenBank/DDBJ databases">
        <authorList>
            <person name="Sun Q."/>
            <person name="Zhou Y."/>
        </authorList>
    </citation>
    <scope>NUCLEOTIDE SEQUENCE</scope>
    <source>
        <strain evidence="1">CGMCC 1.15082</strain>
    </source>
</reference>
<organism evidence="1 2">
    <name type="scientific">Brucella endophytica</name>
    <dbReference type="NCBI Taxonomy" id="1963359"/>
    <lineage>
        <taxon>Bacteria</taxon>
        <taxon>Pseudomonadati</taxon>
        <taxon>Pseudomonadota</taxon>
        <taxon>Alphaproteobacteria</taxon>
        <taxon>Hyphomicrobiales</taxon>
        <taxon>Brucellaceae</taxon>
        <taxon>Brucella/Ochrobactrum group</taxon>
        <taxon>Brucella</taxon>
    </lineage>
</organism>
<reference evidence="1" key="1">
    <citation type="journal article" date="2014" name="Int. J. Syst. Evol. Microbiol.">
        <title>Complete genome sequence of Corynebacterium casei LMG S-19264T (=DSM 44701T), isolated from a smear-ripened cheese.</title>
        <authorList>
            <consortium name="US DOE Joint Genome Institute (JGI-PGF)"/>
            <person name="Walter F."/>
            <person name="Albersmeier A."/>
            <person name="Kalinowski J."/>
            <person name="Ruckert C."/>
        </authorList>
    </citation>
    <scope>NUCLEOTIDE SEQUENCE</scope>
    <source>
        <strain evidence="1">CGMCC 1.15082</strain>
    </source>
</reference>
<comment type="caution">
    <text evidence="1">The sequence shown here is derived from an EMBL/GenBank/DDBJ whole genome shotgun (WGS) entry which is preliminary data.</text>
</comment>
<accession>A0A916SK97</accession>
<dbReference type="Proteomes" id="UP000646478">
    <property type="component" value="Unassembled WGS sequence"/>
</dbReference>